<dbReference type="KEGG" id="saci:Sinac_5433"/>
<name>L0DL73_SINAD</name>
<sequence length="85" mass="9343">MIGQASTLDTGCATEAYDSVRTHLMERQIAHRAFGRIYDLHVDCSGGRVVLQGRCRTYHTKQLAHEAALDLAESSARVDNQIVVG</sequence>
<gene>
    <name evidence="1" type="ordered locus">Sinac_5433</name>
</gene>
<dbReference type="EMBL" id="CP003364">
    <property type="protein sequence ID" value="AGA29580.1"/>
    <property type="molecule type" value="Genomic_DNA"/>
</dbReference>
<dbReference type="HOGENOM" id="CLU_2510898_0_0_0"/>
<reference evidence="1 2" key="1">
    <citation type="submission" date="2012-02" db="EMBL/GenBank/DDBJ databases">
        <title>Complete sequence of chromosome of Singulisphaera acidiphila DSM 18658.</title>
        <authorList>
            <consortium name="US DOE Joint Genome Institute (JGI-PGF)"/>
            <person name="Lucas S."/>
            <person name="Copeland A."/>
            <person name="Lapidus A."/>
            <person name="Glavina del Rio T."/>
            <person name="Dalin E."/>
            <person name="Tice H."/>
            <person name="Bruce D."/>
            <person name="Goodwin L."/>
            <person name="Pitluck S."/>
            <person name="Peters L."/>
            <person name="Ovchinnikova G."/>
            <person name="Chertkov O."/>
            <person name="Kyrpides N."/>
            <person name="Mavromatis K."/>
            <person name="Ivanova N."/>
            <person name="Brettin T."/>
            <person name="Detter J.C."/>
            <person name="Han C."/>
            <person name="Larimer F."/>
            <person name="Land M."/>
            <person name="Hauser L."/>
            <person name="Markowitz V."/>
            <person name="Cheng J.-F."/>
            <person name="Hugenholtz P."/>
            <person name="Woyke T."/>
            <person name="Wu D."/>
            <person name="Tindall B."/>
            <person name="Pomrenke H."/>
            <person name="Brambilla E."/>
            <person name="Klenk H.-P."/>
            <person name="Eisen J.A."/>
        </authorList>
    </citation>
    <scope>NUCLEOTIDE SEQUENCE [LARGE SCALE GENOMIC DNA]</scope>
    <source>
        <strain evidence="2">ATCC BAA-1392 / DSM 18658 / VKM B-2454 / MOB10</strain>
    </source>
</reference>
<proteinExistence type="predicted"/>
<dbReference type="Proteomes" id="UP000010798">
    <property type="component" value="Chromosome"/>
</dbReference>
<dbReference type="AlphaFoldDB" id="L0DL73"/>
<evidence type="ECO:0000313" key="2">
    <source>
        <dbReference type="Proteomes" id="UP000010798"/>
    </source>
</evidence>
<protein>
    <submittedName>
        <fullName evidence="1">Putative phospholipid-binding protein</fullName>
    </submittedName>
</protein>
<accession>L0DL73</accession>
<organism evidence="1 2">
    <name type="scientific">Singulisphaera acidiphila (strain ATCC BAA-1392 / DSM 18658 / VKM B-2454 / MOB10)</name>
    <dbReference type="NCBI Taxonomy" id="886293"/>
    <lineage>
        <taxon>Bacteria</taxon>
        <taxon>Pseudomonadati</taxon>
        <taxon>Planctomycetota</taxon>
        <taxon>Planctomycetia</taxon>
        <taxon>Isosphaerales</taxon>
        <taxon>Isosphaeraceae</taxon>
        <taxon>Singulisphaera</taxon>
    </lineage>
</organism>
<keyword evidence="2" id="KW-1185">Reference proteome</keyword>
<evidence type="ECO:0000313" key="1">
    <source>
        <dbReference type="EMBL" id="AGA29580.1"/>
    </source>
</evidence>